<dbReference type="Proteomes" id="UP000623467">
    <property type="component" value="Unassembled WGS sequence"/>
</dbReference>
<dbReference type="CDD" id="cd03467">
    <property type="entry name" value="Rieske"/>
    <property type="match status" value="1"/>
</dbReference>
<evidence type="ECO:0000256" key="1">
    <source>
        <dbReference type="ARBA" id="ARBA00022714"/>
    </source>
</evidence>
<dbReference type="SUPFAM" id="SSF50022">
    <property type="entry name" value="ISP domain"/>
    <property type="match status" value="1"/>
</dbReference>
<dbReference type="InterPro" id="IPR054716">
    <property type="entry name" value="Sol_Rieske_ferrdox_dom"/>
</dbReference>
<reference evidence="7" key="1">
    <citation type="submission" date="2020-05" db="EMBL/GenBank/DDBJ databases">
        <title>Mycena genomes resolve the evolution of fungal bioluminescence.</title>
        <authorList>
            <person name="Tsai I.J."/>
        </authorList>
    </citation>
    <scope>NUCLEOTIDE SEQUENCE</scope>
    <source>
        <strain evidence="7">160909Yilan</strain>
    </source>
</reference>
<dbReference type="SUPFAM" id="SSF47240">
    <property type="entry name" value="Ferritin-like"/>
    <property type="match status" value="1"/>
</dbReference>
<feature type="domain" description="Rieske" evidence="6">
    <location>
        <begin position="78"/>
        <end position="148"/>
    </location>
</feature>
<evidence type="ECO:0000256" key="5">
    <source>
        <dbReference type="SAM" id="MobiDB-lite"/>
    </source>
</evidence>
<proteinExistence type="predicted"/>
<sequence length="536" mass="60166">MKLLRISPFKHLLTHSRFLLTLRSEQGKYHSLILFRLSAGSDTVWDNCNRATPTSETIGSNVKAATPAKSERRAGMLENRQIYVMESTCPHLGADMSHAEIEEFEDTTVAVCPWHRYDFDLRTGKSEMGISTCTYSVEVKTDPEDDVEKVYIETPAGGSNWRLIELRPVSEEFADPPPPPLQPIAQINPVVPGSEVTESVVPTTDPPKTLMQWAVLILNTANPTLKVMRTRHAVQLFRTGKLESIGHRSSSAPAPPDVPPREESFLRNTVNPGKVKGRKKFSCMWELFLFSVVRHQIHRRSCSTRSQTLSNGRNIDLAWDIMARFGPSHPDLPPAFFSDFTKMALDESKHFSLLTSRLSATSPTTPYGSMPVHASLWESATITSHSLRSRLAIIHLVHEARGLDVNPGTIERFRRAGDAASVAAMEIIHADEVTHVTSGHRWFTWLCEKEGNIDPIATFREEVRKGWRGNVKGPFNIEDREKAGLTPAFYEHLTGEMAEEEMEQRRGAFKLDAGFQDLSVSDPVEAKITVEYEQKI</sequence>
<comment type="caution">
    <text evidence="7">The sequence shown here is derived from an EMBL/GenBank/DDBJ whole genome shotgun (WGS) entry which is preliminary data.</text>
</comment>
<dbReference type="PANTHER" id="PTHR42782:SF2">
    <property type="entry name" value="3-OXOACYL-[ACYL-CARRIER-PROTEIN] SYNTHASE-LIKE PROTEIN"/>
    <property type="match status" value="1"/>
</dbReference>
<dbReference type="PANTHER" id="PTHR42782">
    <property type="entry name" value="SI:CH73-314G15.3"/>
    <property type="match status" value="1"/>
</dbReference>
<dbReference type="Pfam" id="PF22543">
    <property type="entry name" value="Rieske_4"/>
    <property type="match status" value="1"/>
</dbReference>
<dbReference type="EMBL" id="JACAZH010000007">
    <property type="protein sequence ID" value="KAF7363853.1"/>
    <property type="molecule type" value="Genomic_DNA"/>
</dbReference>
<dbReference type="InterPro" id="IPR017941">
    <property type="entry name" value="Rieske_2Fe-2S"/>
</dbReference>
<keyword evidence="2" id="KW-0479">Metal-binding</keyword>
<protein>
    <submittedName>
        <fullName evidence="7">DUF455-domain-containing protein</fullName>
    </submittedName>
</protein>
<feature type="region of interest" description="Disordered" evidence="5">
    <location>
        <begin position="246"/>
        <end position="268"/>
    </location>
</feature>
<dbReference type="Gene3D" id="2.102.10.10">
    <property type="entry name" value="Rieske [2Fe-2S] iron-sulphur domain"/>
    <property type="match status" value="1"/>
</dbReference>
<dbReference type="GO" id="GO:0046872">
    <property type="term" value="F:metal ion binding"/>
    <property type="evidence" value="ECO:0007669"/>
    <property type="project" value="UniProtKB-KW"/>
</dbReference>
<keyword evidence="3" id="KW-0408">Iron</keyword>
<evidence type="ECO:0000259" key="6">
    <source>
        <dbReference type="PROSITE" id="PS51296"/>
    </source>
</evidence>
<evidence type="ECO:0000313" key="7">
    <source>
        <dbReference type="EMBL" id="KAF7363853.1"/>
    </source>
</evidence>
<keyword evidence="1" id="KW-0001">2Fe-2S</keyword>
<dbReference type="InterPro" id="IPR036922">
    <property type="entry name" value="Rieske_2Fe-2S_sf"/>
</dbReference>
<keyword evidence="8" id="KW-1185">Reference proteome</keyword>
<dbReference type="OrthoDB" id="426882at2759"/>
<evidence type="ECO:0000256" key="2">
    <source>
        <dbReference type="ARBA" id="ARBA00022723"/>
    </source>
</evidence>
<dbReference type="Pfam" id="PF04305">
    <property type="entry name" value="DUF455"/>
    <property type="match status" value="1"/>
</dbReference>
<dbReference type="GO" id="GO:0051537">
    <property type="term" value="F:2 iron, 2 sulfur cluster binding"/>
    <property type="evidence" value="ECO:0007669"/>
    <property type="project" value="UniProtKB-KW"/>
</dbReference>
<evidence type="ECO:0000256" key="3">
    <source>
        <dbReference type="ARBA" id="ARBA00023004"/>
    </source>
</evidence>
<gene>
    <name evidence="7" type="ORF">MSAN_01043300</name>
</gene>
<dbReference type="InterPro" id="IPR009078">
    <property type="entry name" value="Ferritin-like_SF"/>
</dbReference>
<organism evidence="7 8">
    <name type="scientific">Mycena sanguinolenta</name>
    <dbReference type="NCBI Taxonomy" id="230812"/>
    <lineage>
        <taxon>Eukaryota</taxon>
        <taxon>Fungi</taxon>
        <taxon>Dikarya</taxon>
        <taxon>Basidiomycota</taxon>
        <taxon>Agaricomycotina</taxon>
        <taxon>Agaricomycetes</taxon>
        <taxon>Agaricomycetidae</taxon>
        <taxon>Agaricales</taxon>
        <taxon>Marasmiineae</taxon>
        <taxon>Mycenaceae</taxon>
        <taxon>Mycena</taxon>
    </lineage>
</organism>
<dbReference type="CDD" id="cd00657">
    <property type="entry name" value="Ferritin_like"/>
    <property type="match status" value="1"/>
</dbReference>
<evidence type="ECO:0000313" key="8">
    <source>
        <dbReference type="Proteomes" id="UP000623467"/>
    </source>
</evidence>
<keyword evidence="4" id="KW-0411">Iron-sulfur</keyword>
<dbReference type="InterPro" id="IPR007402">
    <property type="entry name" value="DUF455"/>
</dbReference>
<dbReference type="PROSITE" id="PS51296">
    <property type="entry name" value="RIESKE"/>
    <property type="match status" value="1"/>
</dbReference>
<dbReference type="AlphaFoldDB" id="A0A8H7D9I9"/>
<name>A0A8H7D9I9_9AGAR</name>
<accession>A0A8H7D9I9</accession>
<evidence type="ECO:0000256" key="4">
    <source>
        <dbReference type="ARBA" id="ARBA00023014"/>
    </source>
</evidence>